<proteinExistence type="predicted"/>
<dbReference type="RefSeq" id="WP_189005220.1">
    <property type="nucleotide sequence ID" value="NZ_BMOD01000018.1"/>
</dbReference>
<accession>A0ABQ2D6A7</accession>
<organism evidence="1 2">
    <name type="scientific">Deinococcus roseus</name>
    <dbReference type="NCBI Taxonomy" id="392414"/>
    <lineage>
        <taxon>Bacteria</taxon>
        <taxon>Thermotogati</taxon>
        <taxon>Deinococcota</taxon>
        <taxon>Deinococci</taxon>
        <taxon>Deinococcales</taxon>
        <taxon>Deinococcaceae</taxon>
        <taxon>Deinococcus</taxon>
    </lineage>
</organism>
<evidence type="ECO:0000313" key="1">
    <source>
        <dbReference type="EMBL" id="GGJ47610.1"/>
    </source>
</evidence>
<dbReference type="Proteomes" id="UP000632222">
    <property type="component" value="Unassembled WGS sequence"/>
</dbReference>
<dbReference type="EMBL" id="BMOD01000018">
    <property type="protein sequence ID" value="GGJ47610.1"/>
    <property type="molecule type" value="Genomic_DNA"/>
</dbReference>
<protein>
    <submittedName>
        <fullName evidence="1">Uncharacterized protein</fullName>
    </submittedName>
</protein>
<keyword evidence="2" id="KW-1185">Reference proteome</keyword>
<reference evidence="2" key="1">
    <citation type="journal article" date="2019" name="Int. J. Syst. Evol. Microbiol.">
        <title>The Global Catalogue of Microorganisms (GCM) 10K type strain sequencing project: providing services to taxonomists for standard genome sequencing and annotation.</title>
        <authorList>
            <consortium name="The Broad Institute Genomics Platform"/>
            <consortium name="The Broad Institute Genome Sequencing Center for Infectious Disease"/>
            <person name="Wu L."/>
            <person name="Ma J."/>
        </authorList>
    </citation>
    <scope>NUCLEOTIDE SEQUENCE [LARGE SCALE GENOMIC DNA]</scope>
    <source>
        <strain evidence="2">JCM 14370</strain>
    </source>
</reference>
<name>A0ABQ2D6A7_9DEIO</name>
<evidence type="ECO:0000313" key="2">
    <source>
        <dbReference type="Proteomes" id="UP000632222"/>
    </source>
</evidence>
<comment type="caution">
    <text evidence="1">The sequence shown here is derived from an EMBL/GenBank/DDBJ whole genome shotgun (WGS) entry which is preliminary data.</text>
</comment>
<gene>
    <name evidence="1" type="ORF">GCM10008938_37000</name>
</gene>
<sequence>MDQENNDGVLADYAASLIKVEPMPVVLRKHPNWIFHHTARPNPHQLAGFFLSQLTLLGARDVQVKRVDDWYIFTADIDWMTIALVQDCALLEQFERWIIFPEDGQNAMRYEAAIQAFSQAVIIADQKQVTVVSGEVEDDNEIWKHITTEYPRTLAFLFPFSGRPFPYPQDESQQD</sequence>